<keyword evidence="4" id="KW-1003">Cell membrane</keyword>
<feature type="region of interest" description="Disordered" evidence="8">
    <location>
        <begin position="1"/>
        <end position="29"/>
    </location>
</feature>
<evidence type="ECO:0000256" key="9">
    <source>
        <dbReference type="SAM" id="Phobius"/>
    </source>
</evidence>
<evidence type="ECO:0000313" key="10">
    <source>
        <dbReference type="EMBL" id="PPQ66055.1"/>
    </source>
</evidence>
<evidence type="ECO:0000256" key="3">
    <source>
        <dbReference type="ARBA" id="ARBA00022448"/>
    </source>
</evidence>
<keyword evidence="6 9" id="KW-1133">Transmembrane helix</keyword>
<proteinExistence type="inferred from homology"/>
<dbReference type="InterPro" id="IPR002523">
    <property type="entry name" value="MgTranspt_CorA/ZnTranspt_ZntB"/>
</dbReference>
<evidence type="ECO:0000256" key="4">
    <source>
        <dbReference type="ARBA" id="ARBA00022475"/>
    </source>
</evidence>
<sequence>MTHERNWFNSESHVSPHSPNNSDLRSASSTGNVLSKAADFLSMTTLSSRLFHTASAHSVQDYAAPLRTNHHSYLSPKDRFRAAVHKIIAMHRGASSIIAAGGLRVGAEPGVDPRRRSAHAMHSHIEGDCSIEVVDYSSVRSKHRTMTKSEFIEFMDMDGGEQPSSSIVDGKPDITREPWVKVRWINIGGISWSIIKALALRYDLHPLALEEILHGHSRNRSKAEYYAQHLMLHVLCHEVGNSPESSSGLPGQDMGNESFRASHKDHNTAPSKRLATDTLYRFSGRKYRNVLPRTRNDTHTPMNSELEKILTKENNIRRAKKKHLEQELSVEAMKAADERVHVRVSPMFMFLLRDGTVISIHAVPNSRFTAPITQRLRSRDTLLRKSADPSMLIHSLLDLIVDRSLEVAEEYHRQITKYEHDILLHVSSKRLRQLHVLSGDLILHQRTLDPIKTLIYGLRRYDLDRCAALVDASDAANKDVKVVGFMSHTSKIYLADVYDHMVYILTSLDMYSNVTENLINYSFNAASYEMSNIMRLLTLVTILFLPLTFLTGYFGMNFEFMWSVKKNSDLLFWEIAIPILLVTIPIAMLVDIRRLWHYMQKKHVSRAALRRG</sequence>
<keyword evidence="7 9" id="KW-0472">Membrane</keyword>
<gene>
    <name evidence="10" type="ORF">CVT24_000237</name>
</gene>
<evidence type="ECO:0000256" key="2">
    <source>
        <dbReference type="ARBA" id="ARBA00009765"/>
    </source>
</evidence>
<evidence type="ECO:0000313" key="11">
    <source>
        <dbReference type="Proteomes" id="UP000284842"/>
    </source>
</evidence>
<dbReference type="PANTHER" id="PTHR46494:SF1">
    <property type="entry name" value="CORA FAMILY METAL ION TRANSPORTER (EUROFUNG)"/>
    <property type="match status" value="1"/>
</dbReference>
<evidence type="ECO:0000256" key="5">
    <source>
        <dbReference type="ARBA" id="ARBA00022692"/>
    </source>
</evidence>
<dbReference type="PANTHER" id="PTHR46494">
    <property type="entry name" value="CORA FAMILY METAL ION TRANSPORTER (EUROFUNG)"/>
    <property type="match status" value="1"/>
</dbReference>
<reference evidence="10 11" key="1">
    <citation type="journal article" date="2018" name="Evol. Lett.">
        <title>Horizontal gene cluster transfer increased hallucinogenic mushroom diversity.</title>
        <authorList>
            <person name="Reynolds H.T."/>
            <person name="Vijayakumar V."/>
            <person name="Gluck-Thaler E."/>
            <person name="Korotkin H.B."/>
            <person name="Matheny P.B."/>
            <person name="Slot J.C."/>
        </authorList>
    </citation>
    <scope>NUCLEOTIDE SEQUENCE [LARGE SCALE GENOMIC DNA]</scope>
    <source>
        <strain evidence="10 11">2629</strain>
    </source>
</reference>
<dbReference type="InParanoid" id="A0A409VII8"/>
<dbReference type="SUPFAM" id="SSF144083">
    <property type="entry name" value="Magnesium transport protein CorA, transmembrane region"/>
    <property type="match status" value="1"/>
</dbReference>
<evidence type="ECO:0000256" key="7">
    <source>
        <dbReference type="ARBA" id="ARBA00023136"/>
    </source>
</evidence>
<evidence type="ECO:0000256" key="6">
    <source>
        <dbReference type="ARBA" id="ARBA00022989"/>
    </source>
</evidence>
<dbReference type="STRING" id="181874.A0A409VII8"/>
<dbReference type="Pfam" id="PF01544">
    <property type="entry name" value="CorA"/>
    <property type="match status" value="1"/>
</dbReference>
<feature type="region of interest" description="Disordered" evidence="8">
    <location>
        <begin position="241"/>
        <end position="270"/>
    </location>
</feature>
<dbReference type="GO" id="GO:0015087">
    <property type="term" value="F:cobalt ion transmembrane transporter activity"/>
    <property type="evidence" value="ECO:0007669"/>
    <property type="project" value="TreeGrafter"/>
</dbReference>
<dbReference type="GO" id="GO:0005886">
    <property type="term" value="C:plasma membrane"/>
    <property type="evidence" value="ECO:0007669"/>
    <property type="project" value="UniProtKB-SubCell"/>
</dbReference>
<keyword evidence="11" id="KW-1185">Reference proteome</keyword>
<keyword evidence="5 9" id="KW-0812">Transmembrane</keyword>
<feature type="compositionally biased region" description="Polar residues" evidence="8">
    <location>
        <begin position="7"/>
        <end position="29"/>
    </location>
</feature>
<keyword evidence="3" id="KW-0813">Transport</keyword>
<dbReference type="Gene3D" id="1.20.58.340">
    <property type="entry name" value="Magnesium transport protein CorA, transmembrane region"/>
    <property type="match status" value="2"/>
</dbReference>
<comment type="caution">
    <text evidence="10">The sequence shown here is derived from an EMBL/GenBank/DDBJ whole genome shotgun (WGS) entry which is preliminary data.</text>
</comment>
<evidence type="ECO:0000256" key="8">
    <source>
        <dbReference type="SAM" id="MobiDB-lite"/>
    </source>
</evidence>
<organism evidence="10 11">
    <name type="scientific">Panaeolus cyanescens</name>
    <dbReference type="NCBI Taxonomy" id="181874"/>
    <lineage>
        <taxon>Eukaryota</taxon>
        <taxon>Fungi</taxon>
        <taxon>Dikarya</taxon>
        <taxon>Basidiomycota</taxon>
        <taxon>Agaricomycotina</taxon>
        <taxon>Agaricomycetes</taxon>
        <taxon>Agaricomycetidae</taxon>
        <taxon>Agaricales</taxon>
        <taxon>Agaricineae</taxon>
        <taxon>Galeropsidaceae</taxon>
        <taxon>Panaeolus</taxon>
    </lineage>
</organism>
<dbReference type="InterPro" id="IPR045861">
    <property type="entry name" value="CorA_cytoplasmic_dom"/>
</dbReference>
<dbReference type="Proteomes" id="UP000284842">
    <property type="component" value="Unassembled WGS sequence"/>
</dbReference>
<dbReference type="Gene3D" id="3.30.460.20">
    <property type="entry name" value="CorA soluble domain-like"/>
    <property type="match status" value="1"/>
</dbReference>
<accession>A0A409VII8</accession>
<evidence type="ECO:0008006" key="12">
    <source>
        <dbReference type="Google" id="ProtNLM"/>
    </source>
</evidence>
<name>A0A409VII8_9AGAR</name>
<dbReference type="SUPFAM" id="SSF143865">
    <property type="entry name" value="CorA soluble domain-like"/>
    <property type="match status" value="1"/>
</dbReference>
<evidence type="ECO:0000256" key="1">
    <source>
        <dbReference type="ARBA" id="ARBA00004651"/>
    </source>
</evidence>
<dbReference type="OrthoDB" id="165352at2759"/>
<dbReference type="GO" id="GO:0015095">
    <property type="term" value="F:magnesium ion transmembrane transporter activity"/>
    <property type="evidence" value="ECO:0007669"/>
    <property type="project" value="TreeGrafter"/>
</dbReference>
<dbReference type="EMBL" id="NHTK01006052">
    <property type="protein sequence ID" value="PPQ66055.1"/>
    <property type="molecule type" value="Genomic_DNA"/>
</dbReference>
<protein>
    <recommendedName>
        <fullName evidence="12">Magnesium transport protein CorA</fullName>
    </recommendedName>
</protein>
<comment type="subcellular location">
    <subcellularLocation>
        <location evidence="1">Cell membrane</location>
        <topology evidence="1">Multi-pass membrane protein</topology>
    </subcellularLocation>
</comment>
<feature type="transmembrane region" description="Helical" evidence="9">
    <location>
        <begin position="536"/>
        <end position="558"/>
    </location>
</feature>
<dbReference type="GO" id="GO:0000287">
    <property type="term" value="F:magnesium ion binding"/>
    <property type="evidence" value="ECO:0007669"/>
    <property type="project" value="TreeGrafter"/>
</dbReference>
<dbReference type="AlphaFoldDB" id="A0A409VII8"/>
<dbReference type="GO" id="GO:0050897">
    <property type="term" value="F:cobalt ion binding"/>
    <property type="evidence" value="ECO:0007669"/>
    <property type="project" value="TreeGrafter"/>
</dbReference>
<comment type="similarity">
    <text evidence="2">Belongs to the CorA metal ion transporter (MIT) (TC 1.A.35) family.</text>
</comment>
<dbReference type="InterPro" id="IPR045863">
    <property type="entry name" value="CorA_TM1_TM2"/>
</dbReference>
<feature type="transmembrane region" description="Helical" evidence="9">
    <location>
        <begin position="570"/>
        <end position="592"/>
    </location>
</feature>